<keyword evidence="3" id="KW-1185">Reference proteome</keyword>
<reference evidence="2 3" key="1">
    <citation type="submission" date="2020-08" db="EMBL/GenBank/DDBJ databases">
        <title>Functional genomics of gut bacteria from endangered species of beetles.</title>
        <authorList>
            <person name="Carlos-Shanley C."/>
        </authorList>
    </citation>
    <scope>NUCLEOTIDE SEQUENCE [LARGE SCALE GENOMIC DNA]</scope>
    <source>
        <strain evidence="2 3">S00245</strain>
    </source>
</reference>
<dbReference type="Proteomes" id="UP000555448">
    <property type="component" value="Unassembled WGS sequence"/>
</dbReference>
<dbReference type="InterPro" id="IPR036950">
    <property type="entry name" value="PBP_transglycosylase"/>
</dbReference>
<proteinExistence type="predicted"/>
<evidence type="ECO:0000313" key="2">
    <source>
        <dbReference type="EMBL" id="MBB4856907.1"/>
    </source>
</evidence>
<organism evidence="2 3">
    <name type="scientific">Novosphingobium chloroacetimidivorans</name>
    <dbReference type="NCBI Taxonomy" id="1428314"/>
    <lineage>
        <taxon>Bacteria</taxon>
        <taxon>Pseudomonadati</taxon>
        <taxon>Pseudomonadota</taxon>
        <taxon>Alphaproteobacteria</taxon>
        <taxon>Sphingomonadales</taxon>
        <taxon>Sphingomonadaceae</taxon>
        <taxon>Novosphingobium</taxon>
    </lineage>
</organism>
<sequence length="221" mass="24102">MLRNTVFVAVLALIGVSAGLLAYYGLGHADAIDDSPHLIRLADRLIARDQSGDGLGPDRQAMLLGVVDPGFAAHQGADMDTPGGGMTSITYALAKRLDFDGFHPGVAWIRHRAYARGLEERLSKRQILALWLETVEMGRARDGWMKGFFMASRVIYDRPPAKLTDRQFLRLVAVVIAPTRFTLDAPDPALDERVARIERLLAGTCARTAGSDVWLQGCAST</sequence>
<dbReference type="Gene3D" id="1.10.3810.10">
    <property type="entry name" value="Biosynthetic peptidoglycan transglycosylase-like"/>
    <property type="match status" value="1"/>
</dbReference>
<protein>
    <recommendedName>
        <fullName evidence="1">Glycosyl transferase family 51 domain-containing protein</fullName>
    </recommendedName>
</protein>
<evidence type="ECO:0000313" key="3">
    <source>
        <dbReference type="Proteomes" id="UP000555448"/>
    </source>
</evidence>
<evidence type="ECO:0000259" key="1">
    <source>
        <dbReference type="Pfam" id="PF00912"/>
    </source>
</evidence>
<dbReference type="EMBL" id="JACHLR010000001">
    <property type="protein sequence ID" value="MBB4856907.1"/>
    <property type="molecule type" value="Genomic_DNA"/>
</dbReference>
<accession>A0A7W7K5Z9</accession>
<comment type="caution">
    <text evidence="2">The sequence shown here is derived from an EMBL/GenBank/DDBJ whole genome shotgun (WGS) entry which is preliminary data.</text>
</comment>
<dbReference type="InterPro" id="IPR023346">
    <property type="entry name" value="Lysozyme-like_dom_sf"/>
</dbReference>
<gene>
    <name evidence="2" type="ORF">HNO88_000204</name>
</gene>
<dbReference type="AlphaFoldDB" id="A0A7W7K5Z9"/>
<name>A0A7W7K5Z9_9SPHN</name>
<dbReference type="Pfam" id="PF00912">
    <property type="entry name" value="Transgly"/>
    <property type="match status" value="1"/>
</dbReference>
<dbReference type="InterPro" id="IPR001264">
    <property type="entry name" value="Glyco_trans_51"/>
</dbReference>
<dbReference type="SUPFAM" id="SSF53955">
    <property type="entry name" value="Lysozyme-like"/>
    <property type="match status" value="1"/>
</dbReference>
<feature type="domain" description="Glycosyl transferase family 51" evidence="1">
    <location>
        <begin position="110"/>
        <end position="194"/>
    </location>
</feature>
<dbReference type="RefSeq" id="WP_312856969.1">
    <property type="nucleotide sequence ID" value="NZ_JACHLR010000001.1"/>
</dbReference>